<dbReference type="Proteomes" id="UP001144372">
    <property type="component" value="Unassembled WGS sequence"/>
</dbReference>
<gene>
    <name evidence="2" type="ORF">DAMNIGENAA_36500</name>
</gene>
<sequence length="74" mass="8600">MSLFSYKSQRHGGHRERPYVESYLYSVNSVFLRPLRFAGEGFREAQIMMDAIVGIIGVILIIYLFATIIRPEKF</sequence>
<accession>A0A9W6FWP2</accession>
<keyword evidence="1" id="KW-1133">Transmembrane helix</keyword>
<comment type="caution">
    <text evidence="2">The sequence shown here is derived from an EMBL/GenBank/DDBJ whole genome shotgun (WGS) entry which is preliminary data.</text>
</comment>
<dbReference type="AlphaFoldDB" id="A0A9W6FWP2"/>
<evidence type="ECO:0000313" key="2">
    <source>
        <dbReference type="EMBL" id="GLI36217.1"/>
    </source>
</evidence>
<dbReference type="GO" id="GO:0005886">
    <property type="term" value="C:plasma membrane"/>
    <property type="evidence" value="ECO:0007669"/>
    <property type="project" value="InterPro"/>
</dbReference>
<keyword evidence="1" id="KW-0472">Membrane</keyword>
<feature type="transmembrane region" description="Helical" evidence="1">
    <location>
        <begin position="51"/>
        <end position="69"/>
    </location>
</feature>
<dbReference type="Pfam" id="PF09604">
    <property type="entry name" value="Potass_KdpF"/>
    <property type="match status" value="1"/>
</dbReference>
<reference evidence="2" key="1">
    <citation type="submission" date="2022-12" db="EMBL/GenBank/DDBJ databases">
        <title>Reference genome sequencing for broad-spectrum identification of bacterial and archaeal isolates by mass spectrometry.</title>
        <authorList>
            <person name="Sekiguchi Y."/>
            <person name="Tourlousse D.M."/>
        </authorList>
    </citation>
    <scope>NUCLEOTIDE SEQUENCE</scope>
    <source>
        <strain evidence="2">ASRB1</strain>
    </source>
</reference>
<protein>
    <recommendedName>
        <fullName evidence="4">K(+)-transporting ATPase subunit F</fullName>
    </recommendedName>
</protein>
<keyword evidence="3" id="KW-1185">Reference proteome</keyword>
<evidence type="ECO:0000313" key="3">
    <source>
        <dbReference type="Proteomes" id="UP001144372"/>
    </source>
</evidence>
<organism evidence="2 3">
    <name type="scientific">Desulforhabdus amnigena</name>
    <dbReference type="NCBI Taxonomy" id="40218"/>
    <lineage>
        <taxon>Bacteria</taxon>
        <taxon>Pseudomonadati</taxon>
        <taxon>Thermodesulfobacteriota</taxon>
        <taxon>Syntrophobacteria</taxon>
        <taxon>Syntrophobacterales</taxon>
        <taxon>Syntrophobacteraceae</taxon>
        <taxon>Desulforhabdus</taxon>
    </lineage>
</organism>
<evidence type="ECO:0008006" key="4">
    <source>
        <dbReference type="Google" id="ProtNLM"/>
    </source>
</evidence>
<keyword evidence="1" id="KW-0812">Transmembrane</keyword>
<dbReference type="RefSeq" id="WP_373878690.1">
    <property type="nucleotide sequence ID" value="NZ_BSDR01000001.1"/>
</dbReference>
<dbReference type="InterPro" id="IPR011726">
    <property type="entry name" value="KdpF"/>
</dbReference>
<proteinExistence type="predicted"/>
<dbReference type="EMBL" id="BSDR01000001">
    <property type="protein sequence ID" value="GLI36217.1"/>
    <property type="molecule type" value="Genomic_DNA"/>
</dbReference>
<name>A0A9W6FWP2_9BACT</name>
<dbReference type="GO" id="GO:0008556">
    <property type="term" value="F:P-type potassium transmembrane transporter activity"/>
    <property type="evidence" value="ECO:0007669"/>
    <property type="project" value="InterPro"/>
</dbReference>
<evidence type="ECO:0000256" key="1">
    <source>
        <dbReference type="SAM" id="Phobius"/>
    </source>
</evidence>